<accession>A0A6N2ZHX9</accession>
<proteinExistence type="inferred from homology"/>
<dbReference type="EC" id="4.3.2.10" evidence="11"/>
<evidence type="ECO:0000256" key="3">
    <source>
        <dbReference type="ARBA" id="ARBA00009667"/>
    </source>
</evidence>
<dbReference type="NCBIfam" id="TIGR00735">
    <property type="entry name" value="hisF"/>
    <property type="match status" value="1"/>
</dbReference>
<keyword evidence="7 11" id="KW-0368">Histidine biosynthesis</keyword>
<evidence type="ECO:0000256" key="8">
    <source>
        <dbReference type="ARBA" id="ARBA00023239"/>
    </source>
</evidence>
<dbReference type="AlphaFoldDB" id="A0A6N2ZHX9"/>
<dbReference type="GO" id="GO:0000105">
    <property type="term" value="P:L-histidine biosynthetic process"/>
    <property type="evidence" value="ECO:0007669"/>
    <property type="project" value="UniProtKB-UniRule"/>
</dbReference>
<dbReference type="HAMAP" id="MF_01013">
    <property type="entry name" value="HisF"/>
    <property type="match status" value="1"/>
</dbReference>
<dbReference type="GO" id="GO:0000107">
    <property type="term" value="F:imidazoleglycerol-phosphate synthase activity"/>
    <property type="evidence" value="ECO:0007669"/>
    <property type="project" value="UniProtKB-UniRule"/>
</dbReference>
<gene>
    <name evidence="11 13" type="primary">hisF</name>
    <name evidence="13" type="ORF">VRLFYP33_00477</name>
</gene>
<dbReference type="InterPro" id="IPR011060">
    <property type="entry name" value="RibuloseP-bd_barrel"/>
</dbReference>
<comment type="function">
    <text evidence="9 11">IGPS catalyzes the conversion of PRFAR and glutamine to IGP, AICAR and glutamate. The HisF subunit catalyzes the cyclization activity that produces IGP and AICAR from PRFAR using the ammonia provided by the HisH subunit.</text>
</comment>
<comment type="subcellular location">
    <subcellularLocation>
        <location evidence="1 11">Cytoplasm</location>
    </subcellularLocation>
</comment>
<dbReference type="SUPFAM" id="SSF51366">
    <property type="entry name" value="Ribulose-phoshate binding barrel"/>
    <property type="match status" value="1"/>
</dbReference>
<feature type="active site" evidence="11">
    <location>
        <position position="130"/>
    </location>
</feature>
<comment type="pathway">
    <text evidence="2 11">Amino-acid biosynthesis; L-histidine biosynthesis; L-histidine from 5-phospho-alpha-D-ribose 1-diphosphate: step 5/9.</text>
</comment>
<dbReference type="GO" id="GO:0005737">
    <property type="term" value="C:cytoplasm"/>
    <property type="evidence" value="ECO:0007669"/>
    <property type="project" value="UniProtKB-SubCell"/>
</dbReference>
<evidence type="ECO:0000256" key="9">
    <source>
        <dbReference type="ARBA" id="ARBA00025475"/>
    </source>
</evidence>
<evidence type="ECO:0000256" key="4">
    <source>
        <dbReference type="ARBA" id="ARBA00011152"/>
    </source>
</evidence>
<keyword evidence="5 11" id="KW-0963">Cytoplasm</keyword>
<dbReference type="InterPro" id="IPR050064">
    <property type="entry name" value="IGPS_HisA/HisF"/>
</dbReference>
<sequence length="252" mass="26959">MLAKRIIPCLDVDNGRVKKGVNFINLVDVGDPVAIAASYEVQGADEQVFLDITATTEGRGTFKDVISAISNEVFMPLTVGGGIRTLADMQQLLQAGADKISINSAALANPELIREGAEKFGNQCIVVAIDVKTDPETGKRFVYSHGGRKKTDRLAYDWAQEAIALGAGELLVTSMDKDGTKSGFDIELYKQLGDLVQVPIIASGGAGTVAHFVEVFSKTKVTGALAASIFHFGEITIEEVKEALRAYNIPVR</sequence>
<name>A0A6N2ZHX9_9FIRM</name>
<comment type="catalytic activity">
    <reaction evidence="10 11">
        <text>5-[(5-phospho-1-deoxy-D-ribulos-1-ylimino)methylamino]-1-(5-phospho-beta-D-ribosyl)imidazole-4-carboxamide + L-glutamine = D-erythro-1-(imidazol-4-yl)glycerol 3-phosphate + 5-amino-1-(5-phospho-beta-D-ribosyl)imidazole-4-carboxamide + L-glutamate + H(+)</text>
        <dbReference type="Rhea" id="RHEA:24793"/>
        <dbReference type="ChEBI" id="CHEBI:15378"/>
        <dbReference type="ChEBI" id="CHEBI:29985"/>
        <dbReference type="ChEBI" id="CHEBI:58278"/>
        <dbReference type="ChEBI" id="CHEBI:58359"/>
        <dbReference type="ChEBI" id="CHEBI:58475"/>
        <dbReference type="ChEBI" id="CHEBI:58525"/>
        <dbReference type="EC" id="4.3.2.10"/>
    </reaction>
</comment>
<evidence type="ECO:0000256" key="6">
    <source>
        <dbReference type="ARBA" id="ARBA00022605"/>
    </source>
</evidence>
<dbReference type="Pfam" id="PF00977">
    <property type="entry name" value="His_biosynth"/>
    <property type="match status" value="1"/>
</dbReference>
<evidence type="ECO:0000256" key="7">
    <source>
        <dbReference type="ARBA" id="ARBA00023102"/>
    </source>
</evidence>
<dbReference type="PANTHER" id="PTHR21235:SF2">
    <property type="entry name" value="IMIDAZOLE GLYCEROL PHOSPHATE SYNTHASE HISHF"/>
    <property type="match status" value="1"/>
</dbReference>
<evidence type="ECO:0000313" key="13">
    <source>
        <dbReference type="EMBL" id="VYT76552.1"/>
    </source>
</evidence>
<dbReference type="FunFam" id="3.20.20.70:FF:000006">
    <property type="entry name" value="Imidazole glycerol phosphate synthase subunit HisF"/>
    <property type="match status" value="1"/>
</dbReference>
<dbReference type="GO" id="GO:0016829">
    <property type="term" value="F:lyase activity"/>
    <property type="evidence" value="ECO:0007669"/>
    <property type="project" value="UniProtKB-KW"/>
</dbReference>
<reference evidence="13" key="1">
    <citation type="submission" date="2019-11" db="EMBL/GenBank/DDBJ databases">
        <authorList>
            <person name="Feng L."/>
        </authorList>
    </citation>
    <scope>NUCLEOTIDE SEQUENCE</scope>
    <source>
        <strain evidence="13">VrattiLFYP33</strain>
    </source>
</reference>
<evidence type="ECO:0000256" key="2">
    <source>
        <dbReference type="ARBA" id="ARBA00005091"/>
    </source>
</evidence>
<organism evidence="13">
    <name type="scientific">Veillonella ratti</name>
    <dbReference type="NCBI Taxonomy" id="103892"/>
    <lineage>
        <taxon>Bacteria</taxon>
        <taxon>Bacillati</taxon>
        <taxon>Bacillota</taxon>
        <taxon>Negativicutes</taxon>
        <taxon>Veillonellales</taxon>
        <taxon>Veillonellaceae</taxon>
        <taxon>Veillonella</taxon>
    </lineage>
</organism>
<dbReference type="EMBL" id="CACRUX010000013">
    <property type="protein sequence ID" value="VYT76552.1"/>
    <property type="molecule type" value="Genomic_DNA"/>
</dbReference>
<dbReference type="InterPro" id="IPR006062">
    <property type="entry name" value="His_biosynth"/>
</dbReference>
<keyword evidence="6 11" id="KW-0028">Amino-acid biosynthesis</keyword>
<protein>
    <recommendedName>
        <fullName evidence="11">Imidazole glycerol phosphate synthase subunit HisF</fullName>
        <ecNumber evidence="11">4.3.2.10</ecNumber>
    </recommendedName>
    <alternativeName>
        <fullName evidence="11">IGP synthase cyclase subunit</fullName>
    </alternativeName>
    <alternativeName>
        <fullName evidence="11">IGP synthase subunit HisF</fullName>
    </alternativeName>
    <alternativeName>
        <fullName evidence="11">ImGP synthase subunit HisF</fullName>
        <shortName evidence="11">IGPS subunit HisF</shortName>
    </alternativeName>
</protein>
<dbReference type="UniPathway" id="UPA00031">
    <property type="reaction ID" value="UER00010"/>
</dbReference>
<dbReference type="RefSeq" id="WP_021840127.1">
    <property type="nucleotide sequence ID" value="NZ_CACRUX010000013.1"/>
</dbReference>
<evidence type="ECO:0000256" key="5">
    <source>
        <dbReference type="ARBA" id="ARBA00022490"/>
    </source>
</evidence>
<evidence type="ECO:0000256" key="10">
    <source>
        <dbReference type="ARBA" id="ARBA00047838"/>
    </source>
</evidence>
<dbReference type="InterPro" id="IPR004651">
    <property type="entry name" value="HisF"/>
</dbReference>
<evidence type="ECO:0000256" key="1">
    <source>
        <dbReference type="ARBA" id="ARBA00004496"/>
    </source>
</evidence>
<evidence type="ECO:0000256" key="12">
    <source>
        <dbReference type="RuleBase" id="RU003657"/>
    </source>
</evidence>
<comment type="similarity">
    <text evidence="3 11 12">Belongs to the HisA/HisF family.</text>
</comment>
<comment type="subunit">
    <text evidence="4 11">Heterodimer of HisH and HisF.</text>
</comment>
<dbReference type="InterPro" id="IPR013785">
    <property type="entry name" value="Aldolase_TIM"/>
</dbReference>
<dbReference type="CDD" id="cd04731">
    <property type="entry name" value="HisF"/>
    <property type="match status" value="1"/>
</dbReference>
<keyword evidence="8 11" id="KW-0456">Lyase</keyword>
<dbReference type="Gene3D" id="3.20.20.70">
    <property type="entry name" value="Aldolase class I"/>
    <property type="match status" value="1"/>
</dbReference>
<feature type="active site" evidence="11">
    <location>
        <position position="11"/>
    </location>
</feature>
<evidence type="ECO:0000256" key="11">
    <source>
        <dbReference type="HAMAP-Rule" id="MF_01013"/>
    </source>
</evidence>
<dbReference type="PANTHER" id="PTHR21235">
    <property type="entry name" value="IMIDAZOLE GLYCEROL PHOSPHATE SYNTHASE SUBUNIT HISF/H IGP SYNTHASE SUBUNIT HISF/H"/>
    <property type="match status" value="1"/>
</dbReference>